<dbReference type="InterPro" id="IPR029063">
    <property type="entry name" value="SAM-dependent_MTases_sf"/>
</dbReference>
<comment type="caution">
    <text evidence="1">The sequence shown here is derived from an EMBL/GenBank/DDBJ whole genome shotgun (WGS) entry which is preliminary data.</text>
</comment>
<protein>
    <submittedName>
        <fullName evidence="1">SAM-dependent methyltransferase</fullName>
        <ecNumber evidence="1">2.1.1.-</ecNumber>
    </submittedName>
</protein>
<evidence type="ECO:0000313" key="1">
    <source>
        <dbReference type="EMBL" id="KGG20898.1"/>
    </source>
</evidence>
<gene>
    <name evidence="1" type="ORF">EV03_0835</name>
</gene>
<dbReference type="Proteomes" id="UP000030392">
    <property type="component" value="Unassembled WGS sequence"/>
</dbReference>
<organism evidence="1 2">
    <name type="scientific">Prochlorococcus marinus str. PAC1</name>
    <dbReference type="NCBI Taxonomy" id="59924"/>
    <lineage>
        <taxon>Bacteria</taxon>
        <taxon>Bacillati</taxon>
        <taxon>Cyanobacteriota</taxon>
        <taxon>Cyanophyceae</taxon>
        <taxon>Synechococcales</taxon>
        <taxon>Prochlorococcaceae</taxon>
        <taxon>Prochlorococcus</taxon>
    </lineage>
</organism>
<accession>A0A0A2C3I7</accession>
<dbReference type="Pfam" id="PF13489">
    <property type="entry name" value="Methyltransf_23"/>
    <property type="match status" value="1"/>
</dbReference>
<dbReference type="RefSeq" id="WP_036905418.1">
    <property type="nucleotide sequence ID" value="NZ_CP138967.1"/>
</dbReference>
<evidence type="ECO:0000313" key="2">
    <source>
        <dbReference type="Proteomes" id="UP000030392"/>
    </source>
</evidence>
<dbReference type="EC" id="2.1.1.-" evidence="1"/>
<dbReference type="AlphaFoldDB" id="A0A0A2C3I7"/>
<dbReference type="EMBL" id="JNAX01000010">
    <property type="protein sequence ID" value="KGG20898.1"/>
    <property type="molecule type" value="Genomic_DNA"/>
</dbReference>
<reference evidence="2" key="1">
    <citation type="journal article" date="2014" name="Sci. Data">
        <title>Genomes of diverse isolates of the marine cyanobacterium Prochlorococcus.</title>
        <authorList>
            <person name="Biller S."/>
            <person name="Berube P."/>
            <person name="Thompson J."/>
            <person name="Kelly L."/>
            <person name="Roggensack S."/>
            <person name="Awad L."/>
            <person name="Roache-Johnson K."/>
            <person name="Ding H."/>
            <person name="Giovannoni S.J."/>
            <person name="Moore L.R."/>
            <person name="Chisholm S.W."/>
        </authorList>
    </citation>
    <scope>NUCLEOTIDE SEQUENCE [LARGE SCALE GENOMIC DNA]</scope>
    <source>
        <strain evidence="2">PAC1</strain>
    </source>
</reference>
<keyword evidence="1" id="KW-0489">Methyltransferase</keyword>
<dbReference type="Gene3D" id="3.40.50.150">
    <property type="entry name" value="Vaccinia Virus protein VP39"/>
    <property type="match status" value="1"/>
</dbReference>
<dbReference type="SUPFAM" id="SSF53335">
    <property type="entry name" value="S-adenosyl-L-methionine-dependent methyltransferases"/>
    <property type="match status" value="1"/>
</dbReference>
<proteinExistence type="predicted"/>
<sequence length="248" mass="28242">MNDLDLSISCFLKDGFNLKKHLIDFLNISNDLLDQRLLNGVDDLAALHPGAFTENNAGDFYEEKVGDAHLIDLASWHLNSSNYIADTLRLQQKFASGKVLDFGGGIGTHALAASFLPEVEHVWFVDLNPQNRSFVEHRSKELGIEDKISIFRDLESTSDVVFDSLVCLDVLEHLPNPAKQLKIFLEKLSPEGIALMNWYFYKGKNGEYPFHFDDPSLIEDFFSTLQSNYLEVFHPFLITTRAYKPLKR</sequence>
<dbReference type="GO" id="GO:0008168">
    <property type="term" value="F:methyltransferase activity"/>
    <property type="evidence" value="ECO:0007669"/>
    <property type="project" value="UniProtKB-KW"/>
</dbReference>
<dbReference type="GO" id="GO:0032259">
    <property type="term" value="P:methylation"/>
    <property type="evidence" value="ECO:0007669"/>
    <property type="project" value="UniProtKB-KW"/>
</dbReference>
<keyword evidence="1" id="KW-0808">Transferase</keyword>
<name>A0A0A2C3I7_PROMR</name>